<dbReference type="Proteomes" id="UP000009374">
    <property type="component" value="Unassembled WGS sequence"/>
</dbReference>
<feature type="region of interest" description="Disordered" evidence="1">
    <location>
        <begin position="1"/>
        <end position="30"/>
    </location>
</feature>
<protein>
    <recommendedName>
        <fullName evidence="4">Transcriptional coactivator p15 (PC4) C-terminal domain-containing protein</fullName>
    </recommendedName>
</protein>
<keyword evidence="3" id="KW-1185">Reference proteome</keyword>
<feature type="compositionally biased region" description="Polar residues" evidence="1">
    <location>
        <begin position="1"/>
        <end position="16"/>
    </location>
</feature>
<evidence type="ECO:0000313" key="3">
    <source>
        <dbReference type="Proteomes" id="UP000009374"/>
    </source>
</evidence>
<evidence type="ECO:0000256" key="1">
    <source>
        <dbReference type="SAM" id="MobiDB-lite"/>
    </source>
</evidence>
<dbReference type="EMBL" id="GG693868">
    <property type="protein sequence ID" value="EES53145.1"/>
    <property type="molecule type" value="Genomic_DNA"/>
</dbReference>
<dbReference type="AlphaFoldDB" id="C6HW40"/>
<name>C6HW40_9BACT</name>
<accession>C6HW40</accession>
<gene>
    <name evidence="2" type="ORF">UBAL3_80290018</name>
</gene>
<organism evidence="2 3">
    <name type="scientific">Leptospirillum ferrodiazotrophum</name>
    <dbReference type="NCBI Taxonomy" id="412449"/>
    <lineage>
        <taxon>Bacteria</taxon>
        <taxon>Pseudomonadati</taxon>
        <taxon>Nitrospirota</taxon>
        <taxon>Nitrospiria</taxon>
        <taxon>Nitrospirales</taxon>
        <taxon>Nitrospiraceae</taxon>
        <taxon>Leptospirillum</taxon>
    </lineage>
</organism>
<feature type="region of interest" description="Disordered" evidence="1">
    <location>
        <begin position="97"/>
        <end position="121"/>
    </location>
</feature>
<proteinExistence type="predicted"/>
<sequence>MPTLTKSANKLRSTLPKSGGGTAPQDTGIRLATFPRPEGELRFTWNVYEDKPYLRLQLWSKGDDGSFWPVKGQGFTIKVKELPDLAEGVQKALDMALKESGHTSGGSKPPSRANEGVDAPF</sequence>
<evidence type="ECO:0000313" key="2">
    <source>
        <dbReference type="EMBL" id="EES53145.1"/>
    </source>
</evidence>
<reference evidence="2 3" key="1">
    <citation type="journal article" date="2009" name="Appl. Environ. Microbiol.">
        <title>Community genomic and proteomic analyses of chemoautotrophic iron-oxidizing "Leptospirillum rubarum" (Group II) and "Leptospirillum ferrodiazotrophum" (Group III) bacteria in acid mine drainage biofilms.</title>
        <authorList>
            <person name="Goltsman D.S."/>
            <person name="Denef V.J."/>
            <person name="Singer S.W."/>
            <person name="VerBerkmoes N.C."/>
            <person name="Lefsrud M."/>
            <person name="Mueller R.S."/>
            <person name="Dick G.J."/>
            <person name="Sun C.L."/>
            <person name="Wheeler K.E."/>
            <person name="Zemla A."/>
            <person name="Baker B.J."/>
            <person name="Hauser L."/>
            <person name="Land M."/>
            <person name="Shah M.B."/>
            <person name="Thelen M.P."/>
            <person name="Hettich R.L."/>
            <person name="Banfield J.F."/>
        </authorList>
    </citation>
    <scope>NUCLEOTIDE SEQUENCE [LARGE SCALE GENOMIC DNA]</scope>
</reference>
<evidence type="ECO:0008006" key="4">
    <source>
        <dbReference type="Google" id="ProtNLM"/>
    </source>
</evidence>